<dbReference type="Proteomes" id="UP000198716">
    <property type="component" value="Unassembled WGS sequence"/>
</dbReference>
<evidence type="ECO:0000313" key="1">
    <source>
        <dbReference type="EMBL" id="SFE22766.1"/>
    </source>
</evidence>
<dbReference type="AlphaFoldDB" id="A0A1I1YT96"/>
<dbReference type="EMBL" id="FOMZ01000009">
    <property type="protein sequence ID" value="SFE22766.1"/>
    <property type="molecule type" value="Genomic_DNA"/>
</dbReference>
<evidence type="ECO:0000313" key="2">
    <source>
        <dbReference type="Proteomes" id="UP000198716"/>
    </source>
</evidence>
<reference evidence="2" key="1">
    <citation type="submission" date="2016-10" db="EMBL/GenBank/DDBJ databases">
        <authorList>
            <person name="Varghese N."/>
            <person name="Submissions S."/>
        </authorList>
    </citation>
    <scope>NUCLEOTIDE SEQUENCE [LARGE SCALE GENOMIC DNA]</scope>
    <source>
        <strain evidence="2">DSM 45004</strain>
    </source>
</reference>
<accession>A0A1I1YT96</accession>
<proteinExistence type="predicted"/>
<keyword evidence="2" id="KW-1185">Reference proteome</keyword>
<gene>
    <name evidence="1" type="ORF">SAMN04487819_109233</name>
</gene>
<name>A0A1I1YT96_9ACTN</name>
<organism evidence="1 2">
    <name type="scientific">Actinopolyspora alba</name>
    <dbReference type="NCBI Taxonomy" id="673379"/>
    <lineage>
        <taxon>Bacteria</taxon>
        <taxon>Bacillati</taxon>
        <taxon>Actinomycetota</taxon>
        <taxon>Actinomycetes</taxon>
        <taxon>Actinopolysporales</taxon>
        <taxon>Actinopolysporaceae</taxon>
        <taxon>Actinopolyspora</taxon>
        <taxon>Actinopolyspora alba group</taxon>
    </lineage>
</organism>
<protein>
    <submittedName>
        <fullName evidence="1">Uncharacterized protein</fullName>
    </submittedName>
</protein>
<sequence>MASMASSERIVYVVQDRTTSAKPGILTMAFESAEKAIKHVDAFRAQQPDNPGALTWATGPGWADGRDAQGNTVFYVCSLTLVSDNELTYFERSARRS</sequence>